<comment type="caution">
    <text evidence="5">The sequence shown here is derived from an EMBL/GenBank/DDBJ whole genome shotgun (WGS) entry which is preliminary data.</text>
</comment>
<dbReference type="PANTHER" id="PTHR40633:SF1">
    <property type="entry name" value="GPI ANCHORED SERINE-THREONINE RICH PROTEIN (AFU_ORTHOLOGUE AFUA_1G03630)"/>
    <property type="match status" value="1"/>
</dbReference>
<organism evidence="5 6">
    <name type="scientific">Circinella minor</name>
    <dbReference type="NCBI Taxonomy" id="1195481"/>
    <lineage>
        <taxon>Eukaryota</taxon>
        <taxon>Fungi</taxon>
        <taxon>Fungi incertae sedis</taxon>
        <taxon>Mucoromycota</taxon>
        <taxon>Mucoromycotina</taxon>
        <taxon>Mucoromycetes</taxon>
        <taxon>Mucorales</taxon>
        <taxon>Lichtheimiaceae</taxon>
        <taxon>Circinella</taxon>
    </lineage>
</organism>
<dbReference type="Proteomes" id="UP000646827">
    <property type="component" value="Unassembled WGS sequence"/>
</dbReference>
<evidence type="ECO:0000313" key="6">
    <source>
        <dbReference type="Proteomes" id="UP000646827"/>
    </source>
</evidence>
<dbReference type="PANTHER" id="PTHR40633">
    <property type="entry name" value="MATRIX PROTEIN, PUTATIVE (AFU_ORTHOLOGUE AFUA_8G05410)-RELATED"/>
    <property type="match status" value="1"/>
</dbReference>
<evidence type="ECO:0000259" key="4">
    <source>
        <dbReference type="Pfam" id="PF10342"/>
    </source>
</evidence>
<name>A0A8H7SAP6_9FUNG</name>
<feature type="compositionally biased region" description="Basic and acidic residues" evidence="2">
    <location>
        <begin position="167"/>
        <end position="187"/>
    </location>
</feature>
<accession>A0A8H7SAP6</accession>
<dbReference type="OrthoDB" id="2260257at2759"/>
<gene>
    <name evidence="5" type="ORF">INT45_007116</name>
</gene>
<dbReference type="InterPro" id="IPR018466">
    <property type="entry name" value="Kre9/Knh1-like_N"/>
</dbReference>
<feature type="region of interest" description="Disordered" evidence="2">
    <location>
        <begin position="120"/>
        <end position="206"/>
    </location>
</feature>
<keyword evidence="1 3" id="KW-0732">Signal</keyword>
<evidence type="ECO:0000256" key="3">
    <source>
        <dbReference type="SAM" id="SignalP"/>
    </source>
</evidence>
<feature type="signal peptide" evidence="3">
    <location>
        <begin position="1"/>
        <end position="20"/>
    </location>
</feature>
<proteinExistence type="predicted"/>
<evidence type="ECO:0000313" key="5">
    <source>
        <dbReference type="EMBL" id="KAG2225872.1"/>
    </source>
</evidence>
<feature type="domain" description="Yeast cell wall synthesis Kre9/Knh1-like N-terminal" evidence="4">
    <location>
        <begin position="29"/>
        <end position="119"/>
    </location>
</feature>
<keyword evidence="6" id="KW-1185">Reference proteome</keyword>
<feature type="chain" id="PRO_5034833934" description="Yeast cell wall synthesis Kre9/Knh1-like N-terminal domain-containing protein" evidence="3">
    <location>
        <begin position="21"/>
        <end position="229"/>
    </location>
</feature>
<evidence type="ECO:0000256" key="1">
    <source>
        <dbReference type="ARBA" id="ARBA00022729"/>
    </source>
</evidence>
<dbReference type="EMBL" id="JAEPRB010000023">
    <property type="protein sequence ID" value="KAG2225872.1"/>
    <property type="molecule type" value="Genomic_DNA"/>
</dbReference>
<evidence type="ECO:0000256" key="2">
    <source>
        <dbReference type="SAM" id="MobiDB-lite"/>
    </source>
</evidence>
<sequence>MKAFISALVFAIVGTVMVAAQHQPYFITTPTPGEPVKAGTPFDLVWLNGADEQVTIHLLQGNGREGMLPTGTSVKVDGSDGKTKFEIPATSDPKGNYGFRIDYVSDKGRKAHAFSMAFPLENTTGSSSNNDEAKKESAAPSATTSASENANTSKSSDAQESSSAADKNGDDKKEEENDTQEKKKEESPATTATSESQEEKNDEESAAVTFKLAATMIAIPAVVAGAFLA</sequence>
<feature type="compositionally biased region" description="Low complexity" evidence="2">
    <location>
        <begin position="138"/>
        <end position="166"/>
    </location>
</feature>
<reference evidence="5 6" key="1">
    <citation type="submission" date="2020-12" db="EMBL/GenBank/DDBJ databases">
        <title>Metabolic potential, ecology and presence of endohyphal bacteria is reflected in genomic diversity of Mucoromycotina.</title>
        <authorList>
            <person name="Muszewska A."/>
            <person name="Okrasinska A."/>
            <person name="Steczkiewicz K."/>
            <person name="Drgas O."/>
            <person name="Orlowska M."/>
            <person name="Perlinska-Lenart U."/>
            <person name="Aleksandrzak-Piekarczyk T."/>
            <person name="Szatraj K."/>
            <person name="Zielenkiewicz U."/>
            <person name="Pilsyk S."/>
            <person name="Malc E."/>
            <person name="Mieczkowski P."/>
            <person name="Kruszewska J.S."/>
            <person name="Biernat P."/>
            <person name="Pawlowska J."/>
        </authorList>
    </citation>
    <scope>NUCLEOTIDE SEQUENCE [LARGE SCALE GENOMIC DNA]</scope>
    <source>
        <strain evidence="5 6">CBS 142.35</strain>
    </source>
</reference>
<dbReference type="AlphaFoldDB" id="A0A8H7SAP6"/>
<dbReference type="InterPro" id="IPR052982">
    <property type="entry name" value="SRP1/TIP1-like"/>
</dbReference>
<feature type="compositionally biased region" description="Polar residues" evidence="2">
    <location>
        <begin position="121"/>
        <end position="130"/>
    </location>
</feature>
<protein>
    <recommendedName>
        <fullName evidence="4">Yeast cell wall synthesis Kre9/Knh1-like N-terminal domain-containing protein</fullName>
    </recommendedName>
</protein>
<dbReference type="Pfam" id="PF10342">
    <property type="entry name" value="Kre9_KNH"/>
    <property type="match status" value="1"/>
</dbReference>